<organism evidence="2 3">
    <name type="scientific">Romanomermis culicivorax</name>
    <name type="common">Nematode worm</name>
    <dbReference type="NCBI Taxonomy" id="13658"/>
    <lineage>
        <taxon>Eukaryota</taxon>
        <taxon>Metazoa</taxon>
        <taxon>Ecdysozoa</taxon>
        <taxon>Nematoda</taxon>
        <taxon>Enoplea</taxon>
        <taxon>Dorylaimia</taxon>
        <taxon>Mermithida</taxon>
        <taxon>Mermithoidea</taxon>
        <taxon>Mermithidae</taxon>
        <taxon>Romanomermis</taxon>
    </lineage>
</organism>
<dbReference type="SUPFAM" id="SSF48557">
    <property type="entry name" value="L-aspartase-like"/>
    <property type="match status" value="1"/>
</dbReference>
<accession>A0A915IRQ8</accession>
<dbReference type="InterPro" id="IPR022761">
    <property type="entry name" value="Fumarate_lyase_N"/>
</dbReference>
<dbReference type="AlphaFoldDB" id="A0A915IRQ8"/>
<name>A0A915IRQ8_ROMCU</name>
<evidence type="ECO:0000313" key="3">
    <source>
        <dbReference type="WBParaSite" id="nRc.2.0.1.t16707-RA"/>
    </source>
</evidence>
<dbReference type="GO" id="GO:0005739">
    <property type="term" value="C:mitochondrion"/>
    <property type="evidence" value="ECO:0007669"/>
    <property type="project" value="TreeGrafter"/>
</dbReference>
<feature type="domain" description="Fumarate lyase N-terminal" evidence="1">
    <location>
        <begin position="16"/>
        <end position="65"/>
    </location>
</feature>
<keyword evidence="2" id="KW-1185">Reference proteome</keyword>
<protein>
    <submittedName>
        <fullName evidence="3">Fumarate lyase N-terminal domain-containing protein</fullName>
    </submittedName>
</protein>
<dbReference type="PANTHER" id="PTHR11444:SF1">
    <property type="entry name" value="FUMARATE HYDRATASE, MITOCHONDRIAL"/>
    <property type="match status" value="1"/>
</dbReference>
<sequence length="67" mass="7165">MSDLFEVNLSQLSSLLQDAVPLTLGQEFSGYAQQVKYGIARVKDALPRVYELAAGGTAVGTGLNTYK</sequence>
<evidence type="ECO:0000259" key="1">
    <source>
        <dbReference type="Pfam" id="PF00206"/>
    </source>
</evidence>
<reference evidence="3" key="1">
    <citation type="submission" date="2022-11" db="UniProtKB">
        <authorList>
            <consortium name="WormBaseParasite"/>
        </authorList>
    </citation>
    <scope>IDENTIFICATION</scope>
</reference>
<dbReference type="GO" id="GO:0006108">
    <property type="term" value="P:malate metabolic process"/>
    <property type="evidence" value="ECO:0007669"/>
    <property type="project" value="TreeGrafter"/>
</dbReference>
<dbReference type="GO" id="GO:0006099">
    <property type="term" value="P:tricarboxylic acid cycle"/>
    <property type="evidence" value="ECO:0007669"/>
    <property type="project" value="TreeGrafter"/>
</dbReference>
<proteinExistence type="predicted"/>
<dbReference type="Proteomes" id="UP000887565">
    <property type="component" value="Unplaced"/>
</dbReference>
<dbReference type="GO" id="GO:0006106">
    <property type="term" value="P:fumarate metabolic process"/>
    <property type="evidence" value="ECO:0007669"/>
    <property type="project" value="InterPro"/>
</dbReference>
<dbReference type="GO" id="GO:0004333">
    <property type="term" value="F:fumarate hydratase activity"/>
    <property type="evidence" value="ECO:0007669"/>
    <property type="project" value="InterPro"/>
</dbReference>
<dbReference type="InterPro" id="IPR008948">
    <property type="entry name" value="L-Aspartase-like"/>
</dbReference>
<dbReference type="PANTHER" id="PTHR11444">
    <property type="entry name" value="ASPARTATEAMMONIA/ARGININOSUCCINATE/ADENYLOSUCCINATE LYASE"/>
    <property type="match status" value="1"/>
</dbReference>
<evidence type="ECO:0000313" key="2">
    <source>
        <dbReference type="Proteomes" id="UP000887565"/>
    </source>
</evidence>
<dbReference type="Gene3D" id="1.20.200.10">
    <property type="entry name" value="Fumarase/aspartase (Central domain)"/>
    <property type="match status" value="1"/>
</dbReference>
<dbReference type="InterPro" id="IPR005677">
    <property type="entry name" value="Fum_hydII"/>
</dbReference>
<dbReference type="Pfam" id="PF00206">
    <property type="entry name" value="Lyase_1"/>
    <property type="match status" value="1"/>
</dbReference>
<dbReference type="WBParaSite" id="nRc.2.0.1.t16707-RA">
    <property type="protein sequence ID" value="nRc.2.0.1.t16707-RA"/>
    <property type="gene ID" value="nRc.2.0.1.g16707"/>
</dbReference>